<evidence type="ECO:0000313" key="1">
    <source>
        <dbReference type="EMBL" id="MCI68778.1"/>
    </source>
</evidence>
<comment type="caution">
    <text evidence="1">The sequence shown here is derived from an EMBL/GenBank/DDBJ whole genome shotgun (WGS) entry which is preliminary data.</text>
</comment>
<dbReference type="EMBL" id="LXQA010742802">
    <property type="protein sequence ID" value="MCI68778.1"/>
    <property type="molecule type" value="Genomic_DNA"/>
</dbReference>
<evidence type="ECO:0000313" key="2">
    <source>
        <dbReference type="Proteomes" id="UP000265520"/>
    </source>
</evidence>
<reference evidence="1 2" key="1">
    <citation type="journal article" date="2018" name="Front. Plant Sci.">
        <title>Red Clover (Trifolium pratense) and Zigzag Clover (T. medium) - A Picture of Genomic Similarities and Differences.</title>
        <authorList>
            <person name="Dluhosova J."/>
            <person name="Istvanek J."/>
            <person name="Nedelnik J."/>
            <person name="Repkova J."/>
        </authorList>
    </citation>
    <scope>NUCLEOTIDE SEQUENCE [LARGE SCALE GENOMIC DNA]</scope>
    <source>
        <strain evidence="2">cv. 10/8</strain>
        <tissue evidence="1">Leaf</tissue>
    </source>
</reference>
<keyword evidence="2" id="KW-1185">Reference proteome</keyword>
<sequence length="62" mass="7173">MVFDDLIYPLTSISGLDANKYSGRRCNGADEKRRSDIRLNLWNFFQSLPMCIELSVLVKSFK</sequence>
<accession>A0A392U6R9</accession>
<feature type="non-terminal residue" evidence="1">
    <location>
        <position position="62"/>
    </location>
</feature>
<proteinExistence type="predicted"/>
<dbReference type="Proteomes" id="UP000265520">
    <property type="component" value="Unassembled WGS sequence"/>
</dbReference>
<dbReference type="AlphaFoldDB" id="A0A392U6R9"/>
<protein>
    <submittedName>
        <fullName evidence="1">Uncharacterized protein</fullName>
    </submittedName>
</protein>
<organism evidence="1 2">
    <name type="scientific">Trifolium medium</name>
    <dbReference type="NCBI Taxonomy" id="97028"/>
    <lineage>
        <taxon>Eukaryota</taxon>
        <taxon>Viridiplantae</taxon>
        <taxon>Streptophyta</taxon>
        <taxon>Embryophyta</taxon>
        <taxon>Tracheophyta</taxon>
        <taxon>Spermatophyta</taxon>
        <taxon>Magnoliopsida</taxon>
        <taxon>eudicotyledons</taxon>
        <taxon>Gunneridae</taxon>
        <taxon>Pentapetalae</taxon>
        <taxon>rosids</taxon>
        <taxon>fabids</taxon>
        <taxon>Fabales</taxon>
        <taxon>Fabaceae</taxon>
        <taxon>Papilionoideae</taxon>
        <taxon>50 kb inversion clade</taxon>
        <taxon>NPAAA clade</taxon>
        <taxon>Hologalegina</taxon>
        <taxon>IRL clade</taxon>
        <taxon>Trifolieae</taxon>
        <taxon>Trifolium</taxon>
    </lineage>
</organism>
<name>A0A392U6R9_9FABA</name>